<dbReference type="PANTHER" id="PTHR43591">
    <property type="entry name" value="METHYLTRANSFERASE"/>
    <property type="match status" value="1"/>
</dbReference>
<dbReference type="InterPro" id="IPR029063">
    <property type="entry name" value="SAM-dependent_MTases_sf"/>
</dbReference>
<dbReference type="SUPFAM" id="SSF53335">
    <property type="entry name" value="S-adenosyl-L-methionine-dependent methyltransferases"/>
    <property type="match status" value="1"/>
</dbReference>
<organism evidence="2 3">
    <name type="scientific">Trebonia kvetii</name>
    <dbReference type="NCBI Taxonomy" id="2480626"/>
    <lineage>
        <taxon>Bacteria</taxon>
        <taxon>Bacillati</taxon>
        <taxon>Actinomycetota</taxon>
        <taxon>Actinomycetes</taxon>
        <taxon>Streptosporangiales</taxon>
        <taxon>Treboniaceae</taxon>
        <taxon>Trebonia</taxon>
    </lineage>
</organism>
<sequence>MTDLLELDGEVLQDYWSAALDWVRDAAAESGARRLLDLGAGTGTGAIGLARRFPVAEVIAVDVEPGSLELLRDKAAGLGLGDRVRAVAANLDEGWPDLGVLDVTWASMSLHHLADPGRVLGEVLAATRPGGVIAVAEFAEQLRFLPDNLGFGRPGFEDRVASVRAAAHAEVMPTLGSEWAPRLADAGWEVTGEREFVIDLRPPADSPGRAANAGEYARVWFDRLSRGLADRLDSGDVATLDALLDRDSPQFLLKRGDLWLHGSRTVTLARRP</sequence>
<dbReference type="OrthoDB" id="3382693at2"/>
<dbReference type="CDD" id="cd02440">
    <property type="entry name" value="AdoMet_MTases"/>
    <property type="match status" value="1"/>
</dbReference>
<reference evidence="2 3" key="1">
    <citation type="submission" date="2018-11" db="EMBL/GenBank/DDBJ databases">
        <title>Trebonia kvetii gen.nov., sp.nov., a novel acidophilic actinobacterium, and proposal of the new actinobacterial family Treboniaceae fam. nov.</title>
        <authorList>
            <person name="Rapoport D."/>
            <person name="Sagova-Mareckova M."/>
            <person name="Sedlacek I."/>
            <person name="Provaznik J."/>
            <person name="Kralova S."/>
            <person name="Pavlinic D."/>
            <person name="Benes V."/>
            <person name="Kopecky J."/>
        </authorList>
    </citation>
    <scope>NUCLEOTIDE SEQUENCE [LARGE SCALE GENOMIC DNA]</scope>
    <source>
        <strain evidence="2 3">15Tr583</strain>
    </source>
</reference>
<dbReference type="EMBL" id="RPFW01000008">
    <property type="protein sequence ID" value="TVZ00939.1"/>
    <property type="molecule type" value="Genomic_DNA"/>
</dbReference>
<dbReference type="PANTHER" id="PTHR43591:SF97">
    <property type="entry name" value="CLASS I SAM-DEPENDENT METHYLTRANSFERASE"/>
    <property type="match status" value="1"/>
</dbReference>
<keyword evidence="2" id="KW-0489">Methyltransferase</keyword>
<gene>
    <name evidence="2" type="ORF">EAS64_36725</name>
</gene>
<dbReference type="AlphaFoldDB" id="A0A6P2BPC6"/>
<dbReference type="Gene3D" id="3.40.50.150">
    <property type="entry name" value="Vaccinia Virus protein VP39"/>
    <property type="match status" value="1"/>
</dbReference>
<evidence type="ECO:0000313" key="3">
    <source>
        <dbReference type="Proteomes" id="UP000460272"/>
    </source>
</evidence>
<dbReference type="GO" id="GO:0008168">
    <property type="term" value="F:methyltransferase activity"/>
    <property type="evidence" value="ECO:0007669"/>
    <property type="project" value="UniProtKB-KW"/>
</dbReference>
<evidence type="ECO:0000313" key="2">
    <source>
        <dbReference type="EMBL" id="TVZ00939.1"/>
    </source>
</evidence>
<dbReference type="Pfam" id="PF13649">
    <property type="entry name" value="Methyltransf_25"/>
    <property type="match status" value="1"/>
</dbReference>
<name>A0A6P2BPC6_9ACTN</name>
<dbReference type="GO" id="GO:0032259">
    <property type="term" value="P:methylation"/>
    <property type="evidence" value="ECO:0007669"/>
    <property type="project" value="UniProtKB-KW"/>
</dbReference>
<feature type="domain" description="Methyltransferase" evidence="1">
    <location>
        <begin position="36"/>
        <end position="131"/>
    </location>
</feature>
<accession>A0A6P2BPC6</accession>
<evidence type="ECO:0000259" key="1">
    <source>
        <dbReference type="Pfam" id="PF13649"/>
    </source>
</evidence>
<dbReference type="Proteomes" id="UP000460272">
    <property type="component" value="Unassembled WGS sequence"/>
</dbReference>
<protein>
    <submittedName>
        <fullName evidence="2">Class I SAM-dependent methyltransferase</fullName>
    </submittedName>
</protein>
<keyword evidence="3" id="KW-1185">Reference proteome</keyword>
<keyword evidence="2" id="KW-0808">Transferase</keyword>
<comment type="caution">
    <text evidence="2">The sequence shown here is derived from an EMBL/GenBank/DDBJ whole genome shotgun (WGS) entry which is preliminary data.</text>
</comment>
<dbReference type="InterPro" id="IPR041698">
    <property type="entry name" value="Methyltransf_25"/>
</dbReference>
<proteinExistence type="predicted"/>